<reference evidence="2 3" key="1">
    <citation type="journal article" date="2019" name="Sci. Rep.">
        <title>Orb-weaving spider Araneus ventricosus genome elucidates the spidroin gene catalogue.</title>
        <authorList>
            <person name="Kono N."/>
            <person name="Nakamura H."/>
            <person name="Ohtoshi R."/>
            <person name="Moran D.A.P."/>
            <person name="Shinohara A."/>
            <person name="Yoshida Y."/>
            <person name="Fujiwara M."/>
            <person name="Mori M."/>
            <person name="Tomita M."/>
            <person name="Arakawa K."/>
        </authorList>
    </citation>
    <scope>NUCLEOTIDE SEQUENCE [LARGE SCALE GENOMIC DNA]</scope>
</reference>
<dbReference type="AlphaFoldDB" id="A0A4Y2XAN0"/>
<comment type="caution">
    <text evidence="2">The sequence shown here is derived from an EMBL/GenBank/DDBJ whole genome shotgun (WGS) entry which is preliminary data.</text>
</comment>
<evidence type="ECO:0000256" key="1">
    <source>
        <dbReference type="SAM" id="MobiDB-lite"/>
    </source>
</evidence>
<dbReference type="Proteomes" id="UP000499080">
    <property type="component" value="Unassembled WGS sequence"/>
</dbReference>
<evidence type="ECO:0000313" key="2">
    <source>
        <dbReference type="EMBL" id="GBO45970.1"/>
    </source>
</evidence>
<dbReference type="EMBL" id="BGPR01073379">
    <property type="protein sequence ID" value="GBO45970.1"/>
    <property type="molecule type" value="Genomic_DNA"/>
</dbReference>
<gene>
    <name evidence="2" type="ORF">AVEN_21704_1</name>
</gene>
<name>A0A4Y2XAN0_ARAVE</name>
<sequence length="91" mass="10222">MVTGDNLTMMVCTDDCLAMRTENGIQCRRAHNAVTSYQSIKYSLRLTTYARSVVGHLLYSLRELKTVEDSYARASSDPGLLYQNKAKPSLK</sequence>
<keyword evidence="3" id="KW-1185">Reference proteome</keyword>
<proteinExistence type="predicted"/>
<organism evidence="2 3">
    <name type="scientific">Araneus ventricosus</name>
    <name type="common">Orbweaver spider</name>
    <name type="synonym">Epeira ventricosa</name>
    <dbReference type="NCBI Taxonomy" id="182803"/>
    <lineage>
        <taxon>Eukaryota</taxon>
        <taxon>Metazoa</taxon>
        <taxon>Ecdysozoa</taxon>
        <taxon>Arthropoda</taxon>
        <taxon>Chelicerata</taxon>
        <taxon>Arachnida</taxon>
        <taxon>Araneae</taxon>
        <taxon>Araneomorphae</taxon>
        <taxon>Entelegynae</taxon>
        <taxon>Araneoidea</taxon>
        <taxon>Araneidae</taxon>
        <taxon>Araneus</taxon>
    </lineage>
</organism>
<protein>
    <submittedName>
        <fullName evidence="2">Uncharacterized protein</fullName>
    </submittedName>
</protein>
<feature type="region of interest" description="Disordered" evidence="1">
    <location>
        <begin position="72"/>
        <end position="91"/>
    </location>
</feature>
<accession>A0A4Y2XAN0</accession>
<evidence type="ECO:0000313" key="3">
    <source>
        <dbReference type="Proteomes" id="UP000499080"/>
    </source>
</evidence>